<reference evidence="1 2" key="1">
    <citation type="submission" date="2020-09" db="EMBL/GenBank/DDBJ databases">
        <title>De no assembly of potato wild relative species, Solanum commersonii.</title>
        <authorList>
            <person name="Cho K."/>
        </authorList>
    </citation>
    <scope>NUCLEOTIDE SEQUENCE [LARGE SCALE GENOMIC DNA]</scope>
    <source>
        <strain evidence="1">LZ3.2</strain>
        <tissue evidence="1">Leaf</tissue>
    </source>
</reference>
<comment type="caution">
    <text evidence="1">The sequence shown here is derived from an EMBL/GenBank/DDBJ whole genome shotgun (WGS) entry which is preliminary data.</text>
</comment>
<gene>
    <name evidence="1" type="ORF">H5410_009901</name>
</gene>
<keyword evidence="2" id="KW-1185">Reference proteome</keyword>
<sequence length="81" mass="9427">MLMPLNKEELLLWLMNVHMCICFYQLTAGSKKLAQSSPKVDGDLTRISHSVRLKKFLSYADEKAEISANRLKRKRMEMENP</sequence>
<dbReference type="EMBL" id="JACXVP010000002">
    <property type="protein sequence ID" value="KAG5624683.1"/>
    <property type="molecule type" value="Genomic_DNA"/>
</dbReference>
<protein>
    <submittedName>
        <fullName evidence="1">Uncharacterized protein</fullName>
    </submittedName>
</protein>
<organism evidence="1 2">
    <name type="scientific">Solanum commersonii</name>
    <name type="common">Commerson's wild potato</name>
    <name type="synonym">Commerson's nightshade</name>
    <dbReference type="NCBI Taxonomy" id="4109"/>
    <lineage>
        <taxon>Eukaryota</taxon>
        <taxon>Viridiplantae</taxon>
        <taxon>Streptophyta</taxon>
        <taxon>Embryophyta</taxon>
        <taxon>Tracheophyta</taxon>
        <taxon>Spermatophyta</taxon>
        <taxon>Magnoliopsida</taxon>
        <taxon>eudicotyledons</taxon>
        <taxon>Gunneridae</taxon>
        <taxon>Pentapetalae</taxon>
        <taxon>asterids</taxon>
        <taxon>lamiids</taxon>
        <taxon>Solanales</taxon>
        <taxon>Solanaceae</taxon>
        <taxon>Solanoideae</taxon>
        <taxon>Solaneae</taxon>
        <taxon>Solanum</taxon>
    </lineage>
</organism>
<dbReference type="AlphaFoldDB" id="A0A9J6AK34"/>
<accession>A0A9J6AK34</accession>
<dbReference type="Proteomes" id="UP000824120">
    <property type="component" value="Chromosome 2"/>
</dbReference>
<proteinExistence type="predicted"/>
<name>A0A9J6AK34_SOLCO</name>
<evidence type="ECO:0000313" key="2">
    <source>
        <dbReference type="Proteomes" id="UP000824120"/>
    </source>
</evidence>
<evidence type="ECO:0000313" key="1">
    <source>
        <dbReference type="EMBL" id="KAG5624683.1"/>
    </source>
</evidence>